<evidence type="ECO:0000259" key="1">
    <source>
        <dbReference type="Pfam" id="PF03101"/>
    </source>
</evidence>
<gene>
    <name evidence="2" type="ORF">CEURO_LOCUS5459</name>
</gene>
<dbReference type="Proteomes" id="UP001152484">
    <property type="component" value="Unassembled WGS sequence"/>
</dbReference>
<dbReference type="EMBL" id="CAMAPE010000009">
    <property type="protein sequence ID" value="CAH9075045.1"/>
    <property type="molecule type" value="Genomic_DNA"/>
</dbReference>
<keyword evidence="3" id="KW-1185">Reference proteome</keyword>
<proteinExistence type="predicted"/>
<sequence>MNMPVLDVGVGRTETNRVQEPFEGMTFESEWAGRAFYVEYARRVGFATRVLSSRRSQYENCVISRALGCREVLHAVKDASMKQRYRQREGCEAMILIQREKNGTMWVVRKFVKDHSHPLTADSPLNGHLSSVEKDKRIQELTAELSVKKRLTTAYKEHLLSIIKDVDNYTKHLSSNVESICGNPRFLVATRLEFLTFKNTSS</sequence>
<organism evidence="2 3">
    <name type="scientific">Cuscuta europaea</name>
    <name type="common">European dodder</name>
    <dbReference type="NCBI Taxonomy" id="41803"/>
    <lineage>
        <taxon>Eukaryota</taxon>
        <taxon>Viridiplantae</taxon>
        <taxon>Streptophyta</taxon>
        <taxon>Embryophyta</taxon>
        <taxon>Tracheophyta</taxon>
        <taxon>Spermatophyta</taxon>
        <taxon>Magnoliopsida</taxon>
        <taxon>eudicotyledons</taxon>
        <taxon>Gunneridae</taxon>
        <taxon>Pentapetalae</taxon>
        <taxon>asterids</taxon>
        <taxon>lamiids</taxon>
        <taxon>Solanales</taxon>
        <taxon>Convolvulaceae</taxon>
        <taxon>Cuscuteae</taxon>
        <taxon>Cuscuta</taxon>
        <taxon>Cuscuta subgen. Cuscuta</taxon>
    </lineage>
</organism>
<evidence type="ECO:0000313" key="2">
    <source>
        <dbReference type="EMBL" id="CAH9075045.1"/>
    </source>
</evidence>
<dbReference type="AlphaFoldDB" id="A0A9P0YTR7"/>
<dbReference type="PANTHER" id="PTHR46328">
    <property type="entry name" value="FAR-RED IMPAIRED RESPONSIVE (FAR1) FAMILY PROTEIN-RELATED"/>
    <property type="match status" value="1"/>
</dbReference>
<reference evidence="2" key="1">
    <citation type="submission" date="2022-07" db="EMBL/GenBank/DDBJ databases">
        <authorList>
            <person name="Macas J."/>
            <person name="Novak P."/>
            <person name="Neumann P."/>
        </authorList>
    </citation>
    <scope>NUCLEOTIDE SEQUENCE</scope>
</reference>
<evidence type="ECO:0000313" key="3">
    <source>
        <dbReference type="Proteomes" id="UP001152484"/>
    </source>
</evidence>
<dbReference type="OrthoDB" id="1886686at2759"/>
<feature type="domain" description="FAR1" evidence="1">
    <location>
        <begin position="36"/>
        <end position="120"/>
    </location>
</feature>
<protein>
    <recommendedName>
        <fullName evidence="1">FAR1 domain-containing protein</fullName>
    </recommendedName>
</protein>
<dbReference type="PANTHER" id="PTHR46328:SF8">
    <property type="entry name" value="PROTEIN FAR1-RELATED SEQUENCE 2-LIKE"/>
    <property type="match status" value="1"/>
</dbReference>
<dbReference type="InterPro" id="IPR004330">
    <property type="entry name" value="FAR1_DNA_bnd_dom"/>
</dbReference>
<name>A0A9P0YTR7_CUSEU</name>
<comment type="caution">
    <text evidence="2">The sequence shown here is derived from an EMBL/GenBank/DDBJ whole genome shotgun (WGS) entry which is preliminary data.</text>
</comment>
<dbReference type="Pfam" id="PF03101">
    <property type="entry name" value="FAR1"/>
    <property type="match status" value="1"/>
</dbReference>
<accession>A0A9P0YTR7</accession>